<dbReference type="CDD" id="cd00130">
    <property type="entry name" value="PAS"/>
    <property type="match status" value="1"/>
</dbReference>
<dbReference type="Proteomes" id="UP001155840">
    <property type="component" value="Unassembled WGS sequence"/>
</dbReference>
<dbReference type="SMART" id="SM00065">
    <property type="entry name" value="GAF"/>
    <property type="match status" value="1"/>
</dbReference>
<dbReference type="SUPFAM" id="SSF55874">
    <property type="entry name" value="ATPase domain of HSP90 chaperone/DNA topoisomerase II/histidine kinase"/>
    <property type="match status" value="1"/>
</dbReference>
<dbReference type="InterPro" id="IPR029016">
    <property type="entry name" value="GAF-like_dom_sf"/>
</dbReference>
<dbReference type="PROSITE" id="PS50112">
    <property type="entry name" value="PAS"/>
    <property type="match status" value="1"/>
</dbReference>
<dbReference type="Gene3D" id="3.30.450.40">
    <property type="match status" value="1"/>
</dbReference>
<dbReference type="PANTHER" id="PTHR41523">
    <property type="entry name" value="TWO-COMPONENT SYSTEM SENSOR PROTEIN"/>
    <property type="match status" value="1"/>
</dbReference>
<evidence type="ECO:0000256" key="2">
    <source>
        <dbReference type="ARBA" id="ARBA00012438"/>
    </source>
</evidence>
<dbReference type="GO" id="GO:0005524">
    <property type="term" value="F:ATP binding"/>
    <property type="evidence" value="ECO:0007669"/>
    <property type="project" value="UniProtKB-KW"/>
</dbReference>
<evidence type="ECO:0000259" key="9">
    <source>
        <dbReference type="PROSITE" id="PS50112"/>
    </source>
</evidence>
<evidence type="ECO:0000256" key="3">
    <source>
        <dbReference type="ARBA" id="ARBA00021740"/>
    </source>
</evidence>
<keyword evidence="8" id="KW-0067">ATP-binding</keyword>
<evidence type="ECO:0000256" key="5">
    <source>
        <dbReference type="ARBA" id="ARBA00022679"/>
    </source>
</evidence>
<dbReference type="Pfam" id="PF07536">
    <property type="entry name" value="HWE_HK"/>
    <property type="match status" value="1"/>
</dbReference>
<keyword evidence="11" id="KW-1185">Reference proteome</keyword>
<evidence type="ECO:0000313" key="10">
    <source>
        <dbReference type="EMBL" id="NHT78290.1"/>
    </source>
</evidence>
<dbReference type="SMART" id="SM00911">
    <property type="entry name" value="HWE_HK"/>
    <property type="match status" value="1"/>
</dbReference>
<dbReference type="InterPro" id="IPR003018">
    <property type="entry name" value="GAF"/>
</dbReference>
<dbReference type="Gene3D" id="2.10.70.100">
    <property type="match status" value="1"/>
</dbReference>
<dbReference type="SUPFAM" id="SSF55781">
    <property type="entry name" value="GAF domain-like"/>
    <property type="match status" value="1"/>
</dbReference>
<dbReference type="InterPro" id="IPR000014">
    <property type="entry name" value="PAS"/>
</dbReference>
<dbReference type="SMART" id="SM00091">
    <property type="entry name" value="PAS"/>
    <property type="match status" value="1"/>
</dbReference>
<organism evidence="10 11">
    <name type="scientific">Ferranicluibacter rubi</name>
    <dbReference type="NCBI Taxonomy" id="2715133"/>
    <lineage>
        <taxon>Bacteria</taxon>
        <taxon>Pseudomonadati</taxon>
        <taxon>Pseudomonadota</taxon>
        <taxon>Alphaproteobacteria</taxon>
        <taxon>Hyphomicrobiales</taxon>
        <taxon>Rhizobiaceae</taxon>
        <taxon>Ferranicluibacter</taxon>
    </lineage>
</organism>
<sequence>MTETKPDLLPDIPAIILDQRRLAALRSLQPGRLGMSAEFQEIVEVAAGIFDAPVALLTLIDDRREWVIARVGTDLSEIDAFTCFGAHAVATHPLAPFVVRDAASDPRFATQPCVADGVRFYAGAPLLVEGHAVGMVCVIDRAPRLDVPEALTAQLQRLARIASRLMSFKEDARARAARAEVLSRDEKRHAQALEAANVGSWLWDAETGQVTCNAAMSRMFGVTATTMSARDIIGFIHPEDRAGMLDNLRAAMTEDAEYASTFRVETTGRWVLGRGRVHERDASGKPKSFLGVNIDVTAEQSTTQRTRLLLRELNHRVKNTLAMLQSLARQTLRQTSDPQEFMTAFAGRLQAISEAHGLLSDHEWGEIRLAALLKKQLSPHVRDYEAQIEIHKDEILLGPDQAVGLGLVLHELATNAYKYGALSVPDGRIVITARGHQEETGRILNLTWTEVGGPKVQAPSRRGFGSILIERSLDKVMGSSVKVEYLAAGVTALVRLPL</sequence>
<dbReference type="PANTHER" id="PTHR41523:SF8">
    <property type="entry name" value="ETHYLENE RESPONSE SENSOR PROTEIN"/>
    <property type="match status" value="1"/>
</dbReference>
<dbReference type="InterPro" id="IPR035965">
    <property type="entry name" value="PAS-like_dom_sf"/>
</dbReference>
<dbReference type="NCBIfam" id="TIGR00229">
    <property type="entry name" value="sensory_box"/>
    <property type="match status" value="1"/>
</dbReference>
<dbReference type="SUPFAM" id="SSF55785">
    <property type="entry name" value="PYP-like sensor domain (PAS domain)"/>
    <property type="match status" value="1"/>
</dbReference>
<keyword evidence="7" id="KW-0418">Kinase</keyword>
<dbReference type="RefSeq" id="WP_110801773.1">
    <property type="nucleotide sequence ID" value="NZ_JAANCM010000013.1"/>
</dbReference>
<reference evidence="10" key="1">
    <citation type="submission" date="2020-03" db="EMBL/GenBank/DDBJ databases">
        <title>Ferranicluibacter endophyticum gen. nov., sp. nov., a new genus isolated from Rubus ulmifolius Schott. stem.</title>
        <authorList>
            <person name="Roca-Couso R."/>
            <person name="Flores-Felix J.D."/>
            <person name="Igual J.M."/>
            <person name="Rivas R."/>
        </authorList>
    </citation>
    <scope>NUCLEOTIDE SEQUENCE</scope>
    <source>
        <strain evidence="10">CRRU44</strain>
    </source>
</reference>
<dbReference type="Pfam" id="PF08447">
    <property type="entry name" value="PAS_3"/>
    <property type="match status" value="1"/>
</dbReference>
<evidence type="ECO:0000256" key="4">
    <source>
        <dbReference type="ARBA" id="ARBA00022553"/>
    </source>
</evidence>
<comment type="catalytic activity">
    <reaction evidence="1">
        <text>ATP + protein L-histidine = ADP + protein N-phospho-L-histidine.</text>
        <dbReference type="EC" id="2.7.13.3"/>
    </reaction>
</comment>
<dbReference type="AlphaFoldDB" id="A0AA44CCI5"/>
<evidence type="ECO:0000256" key="8">
    <source>
        <dbReference type="ARBA" id="ARBA00022840"/>
    </source>
</evidence>
<name>A0AA44CCI5_9HYPH</name>
<dbReference type="Pfam" id="PF01590">
    <property type="entry name" value="GAF"/>
    <property type="match status" value="1"/>
</dbReference>
<accession>A0AA44CCI5</accession>
<dbReference type="Gene3D" id="3.30.565.10">
    <property type="entry name" value="Histidine kinase-like ATPase, C-terminal domain"/>
    <property type="match status" value="1"/>
</dbReference>
<dbReference type="EC" id="2.7.13.3" evidence="2"/>
<dbReference type="InterPro" id="IPR013655">
    <property type="entry name" value="PAS_fold_3"/>
</dbReference>
<dbReference type="Gene3D" id="3.30.450.20">
    <property type="entry name" value="PAS domain"/>
    <property type="match status" value="1"/>
</dbReference>
<dbReference type="InterPro" id="IPR036890">
    <property type="entry name" value="HATPase_C_sf"/>
</dbReference>
<dbReference type="EMBL" id="JAANCM010000013">
    <property type="protein sequence ID" value="NHT78290.1"/>
    <property type="molecule type" value="Genomic_DNA"/>
</dbReference>
<evidence type="ECO:0000313" key="11">
    <source>
        <dbReference type="Proteomes" id="UP001155840"/>
    </source>
</evidence>
<feature type="domain" description="PAS" evidence="9">
    <location>
        <begin position="185"/>
        <end position="255"/>
    </location>
</feature>
<keyword evidence="5" id="KW-0808">Transferase</keyword>
<dbReference type="InterPro" id="IPR011102">
    <property type="entry name" value="Sig_transdc_His_kinase_HWE"/>
</dbReference>
<evidence type="ECO:0000256" key="1">
    <source>
        <dbReference type="ARBA" id="ARBA00000085"/>
    </source>
</evidence>
<evidence type="ECO:0000256" key="7">
    <source>
        <dbReference type="ARBA" id="ARBA00022777"/>
    </source>
</evidence>
<gene>
    <name evidence="10" type="ORF">G8E10_21525</name>
</gene>
<keyword evidence="4" id="KW-0597">Phosphoprotein</keyword>
<protein>
    <recommendedName>
        <fullName evidence="3">Blue-light-activated histidine kinase</fullName>
        <ecNumber evidence="2">2.7.13.3</ecNumber>
    </recommendedName>
</protein>
<dbReference type="GO" id="GO:0004673">
    <property type="term" value="F:protein histidine kinase activity"/>
    <property type="evidence" value="ECO:0007669"/>
    <property type="project" value="UniProtKB-EC"/>
</dbReference>
<keyword evidence="6" id="KW-0547">Nucleotide-binding</keyword>
<comment type="caution">
    <text evidence="10">The sequence shown here is derived from an EMBL/GenBank/DDBJ whole genome shotgun (WGS) entry which is preliminary data.</text>
</comment>
<evidence type="ECO:0000256" key="6">
    <source>
        <dbReference type="ARBA" id="ARBA00022741"/>
    </source>
</evidence>
<proteinExistence type="predicted"/>